<sequence>MDVEAQLERYVDPHPPHDVVLGHLLESINDVAHANDQKAVVVADEVHAAERHRTNFRHYRRSGTPGYQSSRLPQVIDTIHFGPSEHSRLLQAVDLATFIYRRRCTVRETNDRARKTLDTTWRHVGGAVSRSWIWRP</sequence>
<proteinExistence type="predicted"/>
<evidence type="ECO:0000313" key="1">
    <source>
        <dbReference type="EMBL" id="MEG3614330.1"/>
    </source>
</evidence>
<dbReference type="InterPro" id="IPR024524">
    <property type="entry name" value="DUF3800"/>
</dbReference>
<comment type="caution">
    <text evidence="1">The sequence shown here is derived from an EMBL/GenBank/DDBJ whole genome shotgun (WGS) entry which is preliminary data.</text>
</comment>
<dbReference type="EMBL" id="JBAGLP010000110">
    <property type="protein sequence ID" value="MEG3614330.1"/>
    <property type="molecule type" value="Genomic_DNA"/>
</dbReference>
<protein>
    <submittedName>
        <fullName evidence="1">DUF3800 domain-containing protein</fullName>
    </submittedName>
</protein>
<reference evidence="1" key="2">
    <citation type="submission" date="2024-02" db="EMBL/GenBank/DDBJ databases">
        <authorList>
            <person name="Prathaban M."/>
            <person name="Mythili R."/>
            <person name="Sharmila Devi N."/>
            <person name="Sobanaa M."/>
            <person name="Prathiviraj R."/>
            <person name="Selvin J."/>
        </authorList>
    </citation>
    <scope>NUCLEOTIDE SEQUENCE</scope>
    <source>
        <strain evidence="1">MP1014</strain>
    </source>
</reference>
<dbReference type="RefSeq" id="WP_332901135.1">
    <property type="nucleotide sequence ID" value="NZ_JBAGLP010000110.1"/>
</dbReference>
<organism evidence="1 2">
    <name type="scientific">Isoptericola haloaureus</name>
    <dbReference type="NCBI Taxonomy" id="1542902"/>
    <lineage>
        <taxon>Bacteria</taxon>
        <taxon>Bacillati</taxon>
        <taxon>Actinomycetota</taxon>
        <taxon>Actinomycetes</taxon>
        <taxon>Micrococcales</taxon>
        <taxon>Promicromonosporaceae</taxon>
        <taxon>Isoptericola</taxon>
    </lineage>
</organism>
<dbReference type="Pfam" id="PF12686">
    <property type="entry name" value="DUF3800"/>
    <property type="match status" value="1"/>
</dbReference>
<dbReference type="Proteomes" id="UP001310387">
    <property type="component" value="Unassembled WGS sequence"/>
</dbReference>
<name>A0ABU7Z4Y4_9MICO</name>
<gene>
    <name evidence="1" type="ORF">V5O49_04245</name>
</gene>
<accession>A0ABU7Z4Y4</accession>
<evidence type="ECO:0000313" key="2">
    <source>
        <dbReference type="Proteomes" id="UP001310387"/>
    </source>
</evidence>
<keyword evidence="2" id="KW-1185">Reference proteome</keyword>
<reference evidence="1" key="1">
    <citation type="journal article" date="2024" name="Antonie Van Leeuwenhoek">
        <title>Isoptericola haloaureus sp. nov., a dimorphic actinobacterium isolated from mangrove sediments of southeast India, implicating biosaline agricultural significance through nitrogen fixation and salt tolerance genes.</title>
        <authorList>
            <person name="Prathaban M."/>
            <person name="Prathiviraj R."/>
            <person name="Ravichandran M."/>
            <person name="Natarajan S.D."/>
            <person name="Sobanaa M."/>
            <person name="Hari Krishna Kumar S."/>
            <person name="Chandrasekar V."/>
            <person name="Selvin J."/>
        </authorList>
    </citation>
    <scope>NUCLEOTIDE SEQUENCE</scope>
    <source>
        <strain evidence="1">MP1014</strain>
    </source>
</reference>